<sequence>MGTQSIPPFTVISGATVHDVLAGRQQELTDLVEQAYLLHGSGETTNPPSYFLRFPDKPSSRIIALPAAVRGDVRVDGIKWVSSYPENIEHGIPRASAVLLLNDAATGYPYACLEGSIISAVRTAASAAVAVRHLARGRAPLTNVGFFGAGLIARYLHEYLAALGPAFDRIGVHDLSEDYARGFADHVEQASPGSSVRVHGSARDLVSSYDMVVFATTAASPHVTDPSWFSHNPLVLHVSLRDLSPEVVLASTNVVDDVEHVLKADTSVHLAEQRTGRRDFVHATLPEVISGRFRPEPGRPVVFSPFGLGVLDLVVGDYVHRRATEDGAATTVEDFFYDTDRHRRPDRVRAARNGGAL</sequence>
<name>A0ABU7KYS5_9ACTN</name>
<dbReference type="Gene3D" id="3.40.50.720">
    <property type="entry name" value="NAD(P)-binding Rossmann-like Domain"/>
    <property type="match status" value="1"/>
</dbReference>
<reference evidence="1 2" key="1">
    <citation type="submission" date="2023-07" db="EMBL/GenBank/DDBJ databases">
        <authorList>
            <person name="Girao M."/>
            <person name="Carvalho M.F."/>
        </authorList>
    </citation>
    <scope>NUCLEOTIDE SEQUENCE [LARGE SCALE GENOMIC DNA]</scope>
    <source>
        <strain evidence="1 2">66/93</strain>
    </source>
</reference>
<evidence type="ECO:0000313" key="2">
    <source>
        <dbReference type="Proteomes" id="UP001348641"/>
    </source>
</evidence>
<dbReference type="InterPro" id="IPR036291">
    <property type="entry name" value="NAD(P)-bd_dom_sf"/>
</dbReference>
<dbReference type="InterPro" id="IPR023401">
    <property type="entry name" value="ODC_N"/>
</dbReference>
<accession>A0ABU7KYS5</accession>
<organism evidence="1 2">
    <name type="scientific">Nocardiopsis tropica</name>
    <dbReference type="NCBI Taxonomy" id="109330"/>
    <lineage>
        <taxon>Bacteria</taxon>
        <taxon>Bacillati</taxon>
        <taxon>Actinomycetota</taxon>
        <taxon>Actinomycetes</taxon>
        <taxon>Streptosporangiales</taxon>
        <taxon>Nocardiopsidaceae</taxon>
        <taxon>Nocardiopsis</taxon>
    </lineage>
</organism>
<protein>
    <submittedName>
        <fullName evidence="1">2,3-diaminopropionate biosynthesis protein SbnB</fullName>
    </submittedName>
</protein>
<dbReference type="Pfam" id="PF02423">
    <property type="entry name" value="OCD_Mu_crystall"/>
    <property type="match status" value="1"/>
</dbReference>
<evidence type="ECO:0000313" key="1">
    <source>
        <dbReference type="EMBL" id="MEE2054460.1"/>
    </source>
</evidence>
<dbReference type="InterPro" id="IPR023866">
    <property type="entry name" value="SbnB"/>
</dbReference>
<dbReference type="NCBIfam" id="TIGR03944">
    <property type="entry name" value="dehyd_SbnB_fam"/>
    <property type="match status" value="1"/>
</dbReference>
<dbReference type="InterPro" id="IPR003462">
    <property type="entry name" value="ODC_Mu_crystall"/>
</dbReference>
<dbReference type="SUPFAM" id="SSF51735">
    <property type="entry name" value="NAD(P)-binding Rossmann-fold domains"/>
    <property type="match status" value="1"/>
</dbReference>
<dbReference type="PANTHER" id="PTHR13812">
    <property type="entry name" value="KETIMINE REDUCTASE MU-CRYSTALLIN"/>
    <property type="match status" value="1"/>
</dbReference>
<dbReference type="EMBL" id="JAUUCC010000112">
    <property type="protein sequence ID" value="MEE2054460.1"/>
    <property type="molecule type" value="Genomic_DNA"/>
</dbReference>
<dbReference type="PIRSF" id="PIRSF001439">
    <property type="entry name" value="CryM"/>
    <property type="match status" value="1"/>
</dbReference>
<dbReference type="Proteomes" id="UP001348641">
    <property type="component" value="Unassembled WGS sequence"/>
</dbReference>
<proteinExistence type="predicted"/>
<dbReference type="Gene3D" id="3.30.1780.10">
    <property type="entry name" value="ornithine cyclodeaminase, domain 1"/>
    <property type="match status" value="1"/>
</dbReference>
<comment type="caution">
    <text evidence="1">The sequence shown here is derived from an EMBL/GenBank/DDBJ whole genome shotgun (WGS) entry which is preliminary data.</text>
</comment>
<dbReference type="PANTHER" id="PTHR13812:SF19">
    <property type="entry name" value="KETIMINE REDUCTASE MU-CRYSTALLIN"/>
    <property type="match status" value="1"/>
</dbReference>
<gene>
    <name evidence="1" type="primary">sbnB</name>
    <name evidence="1" type="ORF">Q8A49_28595</name>
</gene>
<dbReference type="RefSeq" id="WP_330161303.1">
    <property type="nucleotide sequence ID" value="NZ_BAAAJA010000047.1"/>
</dbReference>